<keyword evidence="3" id="KW-1185">Reference proteome</keyword>
<proteinExistence type="predicted"/>
<dbReference type="EMBL" id="JANEYF010000893">
    <property type="protein sequence ID" value="KAJ8967134.1"/>
    <property type="molecule type" value="Genomic_DNA"/>
</dbReference>
<gene>
    <name evidence="2" type="ORF">NQ314_003068</name>
</gene>
<sequence>MDTVQAQRRDKPGAQEIERVRRKRQRLNVIPGKSIGTRNSSGEEDSEQEEEIVMVEEEDDGDEGLEDEVEYITPSENLLRPETFVLVKFASGQRRCTIFKYVCKILTQFSVNEFNVVGYKSSNLEKTKFKQVESDLSTVPNSDIIVILPTPTELDDKEYEFSAKVDVKEL</sequence>
<evidence type="ECO:0000313" key="2">
    <source>
        <dbReference type="EMBL" id="KAJ8967134.1"/>
    </source>
</evidence>
<dbReference type="AlphaFoldDB" id="A0AAV8ZP91"/>
<evidence type="ECO:0000256" key="1">
    <source>
        <dbReference type="SAM" id="MobiDB-lite"/>
    </source>
</evidence>
<name>A0AAV8ZP91_9CUCU</name>
<organism evidence="2 3">
    <name type="scientific">Rhamnusium bicolor</name>
    <dbReference type="NCBI Taxonomy" id="1586634"/>
    <lineage>
        <taxon>Eukaryota</taxon>
        <taxon>Metazoa</taxon>
        <taxon>Ecdysozoa</taxon>
        <taxon>Arthropoda</taxon>
        <taxon>Hexapoda</taxon>
        <taxon>Insecta</taxon>
        <taxon>Pterygota</taxon>
        <taxon>Neoptera</taxon>
        <taxon>Endopterygota</taxon>
        <taxon>Coleoptera</taxon>
        <taxon>Polyphaga</taxon>
        <taxon>Cucujiformia</taxon>
        <taxon>Chrysomeloidea</taxon>
        <taxon>Cerambycidae</taxon>
        <taxon>Lepturinae</taxon>
        <taxon>Rhagiini</taxon>
        <taxon>Rhamnusium</taxon>
    </lineage>
</organism>
<feature type="compositionally biased region" description="Basic and acidic residues" evidence="1">
    <location>
        <begin position="7"/>
        <end position="19"/>
    </location>
</feature>
<protein>
    <submittedName>
        <fullName evidence="2">Uncharacterized protein</fullName>
    </submittedName>
</protein>
<dbReference type="Proteomes" id="UP001162156">
    <property type="component" value="Unassembled WGS sequence"/>
</dbReference>
<feature type="compositionally biased region" description="Acidic residues" evidence="1">
    <location>
        <begin position="42"/>
        <end position="51"/>
    </location>
</feature>
<accession>A0AAV8ZP91</accession>
<feature type="region of interest" description="Disordered" evidence="1">
    <location>
        <begin position="1"/>
        <end position="51"/>
    </location>
</feature>
<reference evidence="2" key="1">
    <citation type="journal article" date="2023" name="Insect Mol. Biol.">
        <title>Genome sequencing provides insights into the evolution of gene families encoding plant cell wall-degrading enzymes in longhorned beetles.</title>
        <authorList>
            <person name="Shin N.R."/>
            <person name="Okamura Y."/>
            <person name="Kirsch R."/>
            <person name="Pauchet Y."/>
        </authorList>
    </citation>
    <scope>NUCLEOTIDE SEQUENCE</scope>
    <source>
        <strain evidence="2">RBIC_L_NR</strain>
    </source>
</reference>
<comment type="caution">
    <text evidence="2">The sequence shown here is derived from an EMBL/GenBank/DDBJ whole genome shotgun (WGS) entry which is preliminary data.</text>
</comment>
<evidence type="ECO:0000313" key="3">
    <source>
        <dbReference type="Proteomes" id="UP001162156"/>
    </source>
</evidence>